<accession>A0ABV9EV15</accession>
<proteinExistence type="predicted"/>
<keyword evidence="2" id="KW-1185">Reference proteome</keyword>
<evidence type="ECO:0000313" key="2">
    <source>
        <dbReference type="Proteomes" id="UP001595957"/>
    </source>
</evidence>
<reference evidence="2" key="1">
    <citation type="journal article" date="2019" name="Int. J. Syst. Evol. Microbiol.">
        <title>The Global Catalogue of Microorganisms (GCM) 10K type strain sequencing project: providing services to taxonomists for standard genome sequencing and annotation.</title>
        <authorList>
            <consortium name="The Broad Institute Genomics Platform"/>
            <consortium name="The Broad Institute Genome Sequencing Center for Infectious Disease"/>
            <person name="Wu L."/>
            <person name="Ma J."/>
        </authorList>
    </citation>
    <scope>NUCLEOTIDE SEQUENCE [LARGE SCALE GENOMIC DNA]</scope>
    <source>
        <strain evidence="2">NBRC 103632</strain>
    </source>
</reference>
<evidence type="ECO:0000313" key="1">
    <source>
        <dbReference type="EMBL" id="MFC4593507.1"/>
    </source>
</evidence>
<dbReference type="Proteomes" id="UP001595957">
    <property type="component" value="Unassembled WGS sequence"/>
</dbReference>
<dbReference type="EMBL" id="JBHSFZ010000006">
    <property type="protein sequence ID" value="MFC4593507.1"/>
    <property type="molecule type" value="Genomic_DNA"/>
</dbReference>
<gene>
    <name evidence="1" type="ORF">ACFO3E_04795</name>
</gene>
<name>A0ABV9EV15_9SPHN</name>
<organism evidence="1 2">
    <name type="scientific">Sphingobium tyrosinilyticum</name>
    <dbReference type="NCBI Taxonomy" id="2715436"/>
    <lineage>
        <taxon>Bacteria</taxon>
        <taxon>Pseudomonadati</taxon>
        <taxon>Pseudomonadota</taxon>
        <taxon>Alphaproteobacteria</taxon>
        <taxon>Sphingomonadales</taxon>
        <taxon>Sphingomonadaceae</taxon>
        <taxon>Sphingobium</taxon>
    </lineage>
</organism>
<dbReference type="RefSeq" id="WP_380802816.1">
    <property type="nucleotide sequence ID" value="NZ_JBHSFZ010000006.1"/>
</dbReference>
<comment type="caution">
    <text evidence="1">The sequence shown here is derived from an EMBL/GenBank/DDBJ whole genome shotgun (WGS) entry which is preliminary data.</text>
</comment>
<sequence>MSNVEIDAPLVNGDLMPYHERGESCRLAVEMLIGDDFGAPPRSLNFTVHTDSGKTVKLVIPYDHTSSAVVLVDGERL</sequence>
<protein>
    <submittedName>
        <fullName evidence="1">Uncharacterized protein</fullName>
    </submittedName>
</protein>